<comment type="caution">
    <text evidence="3">The sequence shown here is derived from an EMBL/GenBank/DDBJ whole genome shotgun (WGS) entry which is preliminary data.</text>
</comment>
<evidence type="ECO:0000313" key="4">
    <source>
        <dbReference type="Proteomes" id="UP001500622"/>
    </source>
</evidence>
<proteinExistence type="predicted"/>
<evidence type="ECO:0000313" key="3">
    <source>
        <dbReference type="EMBL" id="GAA4433167.1"/>
    </source>
</evidence>
<reference evidence="4" key="1">
    <citation type="journal article" date="2019" name="Int. J. Syst. Evol. Microbiol.">
        <title>The Global Catalogue of Microorganisms (GCM) 10K type strain sequencing project: providing services to taxonomists for standard genome sequencing and annotation.</title>
        <authorList>
            <consortium name="The Broad Institute Genomics Platform"/>
            <consortium name="The Broad Institute Genome Sequencing Center for Infectious Disease"/>
            <person name="Wu L."/>
            <person name="Ma J."/>
        </authorList>
    </citation>
    <scope>NUCLEOTIDE SEQUENCE [LARGE SCALE GENOMIC DNA]</scope>
    <source>
        <strain evidence="4">JCM 17810</strain>
    </source>
</reference>
<protein>
    <recommendedName>
        <fullName evidence="2">DUF7455 domain-containing protein</fullName>
    </recommendedName>
</protein>
<dbReference type="InterPro" id="IPR055878">
    <property type="entry name" value="DUF7455"/>
</dbReference>
<name>A0ABP8LP91_9MICO</name>
<organism evidence="3 4">
    <name type="scientific">Georgenia halophila</name>
    <dbReference type="NCBI Taxonomy" id="620889"/>
    <lineage>
        <taxon>Bacteria</taxon>
        <taxon>Bacillati</taxon>
        <taxon>Actinomycetota</taxon>
        <taxon>Actinomycetes</taxon>
        <taxon>Micrococcales</taxon>
        <taxon>Bogoriellaceae</taxon>
        <taxon>Georgenia</taxon>
    </lineage>
</organism>
<evidence type="ECO:0000259" key="2">
    <source>
        <dbReference type="Pfam" id="PF24254"/>
    </source>
</evidence>
<accession>A0ABP8LP91</accession>
<gene>
    <name evidence="3" type="ORF">GCM10023169_39870</name>
</gene>
<dbReference type="EMBL" id="BAABGN010000013">
    <property type="protein sequence ID" value="GAA4433167.1"/>
    <property type="molecule type" value="Genomic_DNA"/>
</dbReference>
<dbReference type="Proteomes" id="UP001500622">
    <property type="component" value="Unassembled WGS sequence"/>
</dbReference>
<sequence length="104" mass="11638">MDTRRSYVAEARYAGSEPPGNQGVPRPSGWLYAYVSTTTDMPAMTAQDRCDACGAQAYVKVQMEAGELLFCAHHARRHQEALRKVATEIHDETDRLHAEERATE</sequence>
<evidence type="ECO:0000256" key="1">
    <source>
        <dbReference type="SAM" id="MobiDB-lite"/>
    </source>
</evidence>
<dbReference type="Pfam" id="PF24254">
    <property type="entry name" value="DUF7455"/>
    <property type="match status" value="1"/>
</dbReference>
<keyword evidence="4" id="KW-1185">Reference proteome</keyword>
<feature type="region of interest" description="Disordered" evidence="1">
    <location>
        <begin position="1"/>
        <end position="26"/>
    </location>
</feature>
<feature type="domain" description="DUF7455" evidence="2">
    <location>
        <begin position="44"/>
        <end position="96"/>
    </location>
</feature>